<dbReference type="InterPro" id="IPR027417">
    <property type="entry name" value="P-loop_NTPase"/>
</dbReference>
<organism evidence="8">
    <name type="scientific">termite gut metagenome</name>
    <dbReference type="NCBI Taxonomy" id="433724"/>
    <lineage>
        <taxon>unclassified sequences</taxon>
        <taxon>metagenomes</taxon>
        <taxon>organismal metagenomes</taxon>
    </lineage>
</organism>
<gene>
    <name evidence="8" type="ORF">EZS27_007775</name>
</gene>
<dbReference type="SUPFAM" id="SSF53150">
    <property type="entry name" value="DNA repair protein MutS, domain II"/>
    <property type="match status" value="1"/>
</dbReference>
<dbReference type="InterPro" id="IPR000432">
    <property type="entry name" value="DNA_mismatch_repair_MutS_C"/>
</dbReference>
<dbReference type="PIRSF" id="PIRSF037677">
    <property type="entry name" value="DNA_mis_repair_Msh6"/>
    <property type="match status" value="1"/>
</dbReference>
<dbReference type="Gene3D" id="3.40.1170.10">
    <property type="entry name" value="DNA repair protein MutS, domain I"/>
    <property type="match status" value="1"/>
</dbReference>
<dbReference type="PANTHER" id="PTHR11361:SF34">
    <property type="entry name" value="DNA MISMATCH REPAIR PROTEIN MSH1, MITOCHONDRIAL"/>
    <property type="match status" value="1"/>
</dbReference>
<dbReference type="EMBL" id="SNRY01000209">
    <property type="protein sequence ID" value="KAA6344617.1"/>
    <property type="molecule type" value="Genomic_DNA"/>
</dbReference>
<dbReference type="InterPro" id="IPR007696">
    <property type="entry name" value="DNA_mismatch_repair_MutS_core"/>
</dbReference>
<evidence type="ECO:0000259" key="7">
    <source>
        <dbReference type="PROSITE" id="PS00486"/>
    </source>
</evidence>
<dbReference type="InterPro" id="IPR007860">
    <property type="entry name" value="DNA_mmatch_repair_MutS_con_dom"/>
</dbReference>
<dbReference type="InterPro" id="IPR036678">
    <property type="entry name" value="MutS_con_dom_sf"/>
</dbReference>
<dbReference type="Pfam" id="PF05190">
    <property type="entry name" value="MutS_IV"/>
    <property type="match status" value="1"/>
</dbReference>
<protein>
    <submittedName>
        <fullName evidence="8">DNA mismatch repair protein MutS</fullName>
    </submittedName>
</protein>
<evidence type="ECO:0000256" key="4">
    <source>
        <dbReference type="ARBA" id="ARBA00022840"/>
    </source>
</evidence>
<dbReference type="Pfam" id="PF01624">
    <property type="entry name" value="MutS_I"/>
    <property type="match status" value="1"/>
</dbReference>
<dbReference type="SUPFAM" id="SSF55271">
    <property type="entry name" value="DNA repair protein MutS, domain I"/>
    <property type="match status" value="1"/>
</dbReference>
<dbReference type="Pfam" id="PF00488">
    <property type="entry name" value="MutS_V"/>
    <property type="match status" value="1"/>
</dbReference>
<dbReference type="SUPFAM" id="SSF52540">
    <property type="entry name" value="P-loop containing nucleoside triphosphate hydrolases"/>
    <property type="match status" value="1"/>
</dbReference>
<dbReference type="GO" id="GO:0005524">
    <property type="term" value="F:ATP binding"/>
    <property type="evidence" value="ECO:0007669"/>
    <property type="project" value="UniProtKB-KW"/>
</dbReference>
<sequence>MTNDIVLTPMMKQFLDLKAKYPDAVLLFRCGDFYETYSADAVIASEILGITLTKRANGKEKTVEMAGFPHHALDTYLPKLVRAGKRVAICDQLEDPKTTKKLVKRGITELVTPGVSINDHILNHKENNFLAAVHFGKIACGTAFLDISTGEFLTAEGTLDYIDKLLNNFAPKEVLFERGKRTLFETNFGNKFLTYELEDWVFTETTAREKLLKQFETQNLKGFGVEPLKNGVIASGAVLHYLEMTQHTQIAHITALSRIEEDTYVRLDKFTLRNLELLENINDGGSSLLNVIDKTVSPPGARMLKRWIVFPLKDAKLINDRLNIVEYFFRNPEFKDLIEGQLRLIGDLERIISKAASNRISPREVVQLKIALQAVEQIKNACLTVDNADINYIGDLLNPCLFIRNKINKEMNNDPPMLINRGGVIKNGVNEELDELRRIAYSGKDYLLQIQQRESGQTGIPSLKISYNNVFGYYIEVRNVHKEKVPSEWIRKQTLVNAERYITQELKEYEEKILGAEDKILMLETKLYNDLVLSLTEHIPAIQINANQIAKLDCLHALAVVAKENKYIRPLLADDDILDIRQGRHPVIEKQLPIGEPYIANNVFLDSNRQQIIIVTGPNMAGKSALLRQTALITLLAQIGSFVPAESAHIGLVDKIFTRVGASDNISAGESTFMVEMNEAADILNNISPKSLILFDELGRGTSTYDGISIAWAIVEYLHEHPKAKVRTLFATHYHELNEMEKTFNRIKNYNVSVKEMDNKVIFLRKLERGGSEHSFGIHVAKMAGMPKSIVKRANDILHQLETDNRKEGIVGKPLAEVGEKREGMQLNFFRLDDPVLCQIRDELKNLDVNNLTPLEALNKLNEIKKIAGS</sequence>
<dbReference type="SMART" id="SM00533">
    <property type="entry name" value="MUTSd"/>
    <property type="match status" value="1"/>
</dbReference>
<dbReference type="NCBIfam" id="TIGR01070">
    <property type="entry name" value="mutS1"/>
    <property type="match status" value="1"/>
</dbReference>
<dbReference type="NCBIfam" id="NF003810">
    <property type="entry name" value="PRK05399.1"/>
    <property type="match status" value="1"/>
</dbReference>
<dbReference type="PROSITE" id="PS00486">
    <property type="entry name" value="DNA_MISMATCH_REPAIR_2"/>
    <property type="match status" value="1"/>
</dbReference>
<keyword evidence="2" id="KW-0547">Nucleotide-binding</keyword>
<dbReference type="Gene3D" id="3.30.420.110">
    <property type="entry name" value="MutS, connector domain"/>
    <property type="match status" value="1"/>
</dbReference>
<dbReference type="InterPro" id="IPR005748">
    <property type="entry name" value="DNA_mismatch_repair_MutS"/>
</dbReference>
<dbReference type="CDD" id="cd03284">
    <property type="entry name" value="ABC_MutS1"/>
    <property type="match status" value="1"/>
</dbReference>
<proteinExistence type="inferred from homology"/>
<dbReference type="InterPro" id="IPR007861">
    <property type="entry name" value="DNA_mismatch_repair_MutS_clamp"/>
</dbReference>
<dbReference type="InterPro" id="IPR017261">
    <property type="entry name" value="DNA_mismatch_repair_MutS/MSH"/>
</dbReference>
<dbReference type="InterPro" id="IPR036187">
    <property type="entry name" value="DNA_mismatch_repair_MutS_sf"/>
</dbReference>
<dbReference type="GO" id="GO:0140664">
    <property type="term" value="F:ATP-dependent DNA damage sensor activity"/>
    <property type="evidence" value="ECO:0007669"/>
    <property type="project" value="InterPro"/>
</dbReference>
<evidence type="ECO:0000256" key="1">
    <source>
        <dbReference type="ARBA" id="ARBA00006271"/>
    </source>
</evidence>
<dbReference type="InterPro" id="IPR045076">
    <property type="entry name" value="MutS"/>
</dbReference>
<dbReference type="Gene3D" id="3.40.50.300">
    <property type="entry name" value="P-loop containing nucleotide triphosphate hydrolases"/>
    <property type="match status" value="1"/>
</dbReference>
<dbReference type="Pfam" id="PF05192">
    <property type="entry name" value="MutS_III"/>
    <property type="match status" value="1"/>
</dbReference>
<keyword evidence="6" id="KW-0234">DNA repair</keyword>
<feature type="domain" description="DNA mismatch repair proteins mutS family" evidence="7">
    <location>
        <begin position="691"/>
        <end position="707"/>
    </location>
</feature>
<comment type="similarity">
    <text evidence="1">Belongs to the DNA mismatch repair MutS family.</text>
</comment>
<dbReference type="GO" id="GO:0006298">
    <property type="term" value="P:mismatch repair"/>
    <property type="evidence" value="ECO:0007669"/>
    <property type="project" value="InterPro"/>
</dbReference>
<evidence type="ECO:0000256" key="6">
    <source>
        <dbReference type="ARBA" id="ARBA00023204"/>
    </source>
</evidence>
<keyword evidence="5" id="KW-0238">DNA-binding</keyword>
<name>A0A5J4SF08_9ZZZZ</name>
<dbReference type="GO" id="GO:0005829">
    <property type="term" value="C:cytosol"/>
    <property type="evidence" value="ECO:0007669"/>
    <property type="project" value="TreeGrafter"/>
</dbReference>
<comment type="caution">
    <text evidence="8">The sequence shown here is derived from an EMBL/GenBank/DDBJ whole genome shotgun (WGS) entry which is preliminary data.</text>
</comment>
<reference evidence="8" key="1">
    <citation type="submission" date="2019-03" db="EMBL/GenBank/DDBJ databases">
        <title>Single cell metagenomics reveals metabolic interactions within the superorganism composed of flagellate Streblomastix strix and complex community of Bacteroidetes bacteria on its surface.</title>
        <authorList>
            <person name="Treitli S.C."/>
            <person name="Kolisko M."/>
            <person name="Husnik F."/>
            <person name="Keeling P."/>
            <person name="Hampl V."/>
        </authorList>
    </citation>
    <scope>NUCLEOTIDE SEQUENCE</scope>
    <source>
        <strain evidence="8">STM</strain>
    </source>
</reference>
<dbReference type="PANTHER" id="PTHR11361">
    <property type="entry name" value="DNA MISMATCH REPAIR PROTEIN MUTS FAMILY MEMBER"/>
    <property type="match status" value="1"/>
</dbReference>
<evidence type="ECO:0000313" key="8">
    <source>
        <dbReference type="EMBL" id="KAA6344617.1"/>
    </source>
</evidence>
<dbReference type="Pfam" id="PF05188">
    <property type="entry name" value="MutS_II"/>
    <property type="match status" value="1"/>
</dbReference>
<evidence type="ECO:0000256" key="3">
    <source>
        <dbReference type="ARBA" id="ARBA00022763"/>
    </source>
</evidence>
<dbReference type="InterPro" id="IPR016151">
    <property type="entry name" value="DNA_mismatch_repair_MutS_N"/>
</dbReference>
<dbReference type="InterPro" id="IPR007695">
    <property type="entry name" value="DNA_mismatch_repair_MutS-lik_N"/>
</dbReference>
<dbReference type="HAMAP" id="MF_00096">
    <property type="entry name" value="MutS"/>
    <property type="match status" value="1"/>
</dbReference>
<dbReference type="SMART" id="SM00534">
    <property type="entry name" value="MUTSac"/>
    <property type="match status" value="1"/>
</dbReference>
<accession>A0A5J4SF08</accession>
<keyword evidence="3" id="KW-0227">DNA damage</keyword>
<keyword evidence="4" id="KW-0067">ATP-binding</keyword>
<dbReference type="Gene3D" id="1.10.1420.10">
    <property type="match status" value="2"/>
</dbReference>
<evidence type="ECO:0000256" key="2">
    <source>
        <dbReference type="ARBA" id="ARBA00022741"/>
    </source>
</evidence>
<dbReference type="SUPFAM" id="SSF48334">
    <property type="entry name" value="DNA repair protein MutS, domain III"/>
    <property type="match status" value="1"/>
</dbReference>
<dbReference type="AlphaFoldDB" id="A0A5J4SF08"/>
<dbReference type="FunFam" id="3.40.1170.10:FF:000001">
    <property type="entry name" value="DNA mismatch repair protein MutS"/>
    <property type="match status" value="1"/>
</dbReference>
<evidence type="ECO:0000256" key="5">
    <source>
        <dbReference type="ARBA" id="ARBA00023125"/>
    </source>
</evidence>
<dbReference type="GO" id="GO:0030983">
    <property type="term" value="F:mismatched DNA binding"/>
    <property type="evidence" value="ECO:0007669"/>
    <property type="project" value="InterPro"/>
</dbReference>